<proteinExistence type="predicted"/>
<feature type="compositionally biased region" description="Gly residues" evidence="1">
    <location>
        <begin position="40"/>
        <end position="50"/>
    </location>
</feature>
<reference evidence="2" key="3">
    <citation type="submission" date="2021-05" db="UniProtKB">
        <authorList>
            <consortium name="EnsemblPlants"/>
        </authorList>
    </citation>
    <scope>IDENTIFICATION</scope>
    <source>
        <strain evidence="2">cv. B73</strain>
    </source>
</reference>
<dbReference type="EnsemblPlants" id="Zm00001eb089400_T001">
    <property type="protein sequence ID" value="Zm00001eb089400_P001"/>
    <property type="gene ID" value="Zm00001eb089400"/>
</dbReference>
<accession>A0A804MIY3</accession>
<dbReference type="InParanoid" id="A0A804MIY3"/>
<sequence length="131" mass="13980">MSRISDRILPPWPRPDPLRLGASRVRVAGVSRGGESACGDSGGHAQGWGRGVVERGTRNLPSSASADRGRRSRAGTSARELGMHGFIFHRATSIEQGRARERRRGCGGAGLRERWNAGTSAAGALDADWTF</sequence>
<reference evidence="3" key="1">
    <citation type="submission" date="2015-12" db="EMBL/GenBank/DDBJ databases">
        <title>Update maize B73 reference genome by single molecule sequencing technologies.</title>
        <authorList>
            <consortium name="Maize Genome Sequencing Project"/>
            <person name="Ware D."/>
        </authorList>
    </citation>
    <scope>NUCLEOTIDE SEQUENCE [LARGE SCALE GENOMIC DNA]</scope>
    <source>
        <strain evidence="3">cv. B73</strain>
    </source>
</reference>
<dbReference type="AlphaFoldDB" id="A0A804MIY3"/>
<keyword evidence="3" id="KW-1185">Reference proteome</keyword>
<protein>
    <submittedName>
        <fullName evidence="2">Uncharacterized protein</fullName>
    </submittedName>
</protein>
<evidence type="ECO:0000313" key="2">
    <source>
        <dbReference type="EnsemblPlants" id="Zm00001eb089400_P001"/>
    </source>
</evidence>
<feature type="region of interest" description="Disordered" evidence="1">
    <location>
        <begin position="30"/>
        <end position="78"/>
    </location>
</feature>
<dbReference type="Proteomes" id="UP000007305">
    <property type="component" value="Chromosome 2"/>
</dbReference>
<evidence type="ECO:0000313" key="3">
    <source>
        <dbReference type="Proteomes" id="UP000007305"/>
    </source>
</evidence>
<name>A0A804MIY3_MAIZE</name>
<dbReference type="Gramene" id="Zm00001eb089400_T001">
    <property type="protein sequence ID" value="Zm00001eb089400_P001"/>
    <property type="gene ID" value="Zm00001eb089400"/>
</dbReference>
<evidence type="ECO:0000256" key="1">
    <source>
        <dbReference type="SAM" id="MobiDB-lite"/>
    </source>
</evidence>
<organism evidence="2 3">
    <name type="scientific">Zea mays</name>
    <name type="common">Maize</name>
    <dbReference type="NCBI Taxonomy" id="4577"/>
    <lineage>
        <taxon>Eukaryota</taxon>
        <taxon>Viridiplantae</taxon>
        <taxon>Streptophyta</taxon>
        <taxon>Embryophyta</taxon>
        <taxon>Tracheophyta</taxon>
        <taxon>Spermatophyta</taxon>
        <taxon>Magnoliopsida</taxon>
        <taxon>Liliopsida</taxon>
        <taxon>Poales</taxon>
        <taxon>Poaceae</taxon>
        <taxon>PACMAD clade</taxon>
        <taxon>Panicoideae</taxon>
        <taxon>Andropogonodae</taxon>
        <taxon>Andropogoneae</taxon>
        <taxon>Tripsacinae</taxon>
        <taxon>Zea</taxon>
    </lineage>
</organism>
<reference evidence="2" key="2">
    <citation type="submission" date="2019-07" db="EMBL/GenBank/DDBJ databases">
        <authorList>
            <person name="Seetharam A."/>
            <person name="Woodhouse M."/>
            <person name="Cannon E."/>
        </authorList>
    </citation>
    <scope>NUCLEOTIDE SEQUENCE [LARGE SCALE GENOMIC DNA]</scope>
    <source>
        <strain evidence="2">cv. B73</strain>
    </source>
</reference>